<accession>A0A7T8GN68</accession>
<evidence type="ECO:0000313" key="2">
    <source>
        <dbReference type="Proteomes" id="UP000595437"/>
    </source>
</evidence>
<evidence type="ECO:0000313" key="1">
    <source>
        <dbReference type="EMBL" id="QQP34844.1"/>
    </source>
</evidence>
<dbReference type="EMBL" id="CP045906">
    <property type="protein sequence ID" value="QQP34844.1"/>
    <property type="molecule type" value="Genomic_DNA"/>
</dbReference>
<dbReference type="Proteomes" id="UP000595437">
    <property type="component" value="Chromosome 17"/>
</dbReference>
<protein>
    <submittedName>
        <fullName evidence="1">Uncharacterized protein</fullName>
    </submittedName>
</protein>
<name>A0A7T8GN68_CALRO</name>
<keyword evidence="2" id="KW-1185">Reference proteome</keyword>
<sequence>MDEKYSKPLQRQVAISFYTDEKILWSRPATTVKLTGFLAWKTEDISVELRTAFRREEAPLIFVEEG</sequence>
<dbReference type="AlphaFoldDB" id="A0A7T8GN68"/>
<reference evidence="2" key="1">
    <citation type="submission" date="2021-01" db="EMBL/GenBank/DDBJ databases">
        <title>Caligus Genome Assembly.</title>
        <authorList>
            <person name="Gallardo-Escarate C."/>
        </authorList>
    </citation>
    <scope>NUCLEOTIDE SEQUENCE [LARGE SCALE GENOMIC DNA]</scope>
</reference>
<proteinExistence type="predicted"/>
<gene>
    <name evidence="1" type="ORF">FKW44_022882</name>
</gene>
<organism evidence="1 2">
    <name type="scientific">Caligus rogercresseyi</name>
    <name type="common">Sea louse</name>
    <dbReference type="NCBI Taxonomy" id="217165"/>
    <lineage>
        <taxon>Eukaryota</taxon>
        <taxon>Metazoa</taxon>
        <taxon>Ecdysozoa</taxon>
        <taxon>Arthropoda</taxon>
        <taxon>Crustacea</taxon>
        <taxon>Multicrustacea</taxon>
        <taxon>Hexanauplia</taxon>
        <taxon>Copepoda</taxon>
        <taxon>Siphonostomatoida</taxon>
        <taxon>Caligidae</taxon>
        <taxon>Caligus</taxon>
    </lineage>
</organism>